<dbReference type="CDD" id="cd02440">
    <property type="entry name" value="AdoMet_MTases"/>
    <property type="match status" value="1"/>
</dbReference>
<dbReference type="EMBL" id="BMHV01000001">
    <property type="protein sequence ID" value="GGF51211.1"/>
    <property type="molecule type" value="Genomic_DNA"/>
</dbReference>
<evidence type="ECO:0000259" key="1">
    <source>
        <dbReference type="Pfam" id="PF08241"/>
    </source>
</evidence>
<dbReference type="RefSeq" id="WP_188659753.1">
    <property type="nucleotide sequence ID" value="NZ_BMHV01000001.1"/>
</dbReference>
<organism evidence="2 3">
    <name type="scientific">Terasakiella brassicae</name>
    <dbReference type="NCBI Taxonomy" id="1634917"/>
    <lineage>
        <taxon>Bacteria</taxon>
        <taxon>Pseudomonadati</taxon>
        <taxon>Pseudomonadota</taxon>
        <taxon>Alphaproteobacteria</taxon>
        <taxon>Rhodospirillales</taxon>
        <taxon>Terasakiellaceae</taxon>
        <taxon>Terasakiella</taxon>
    </lineage>
</organism>
<keyword evidence="3" id="KW-1185">Reference proteome</keyword>
<dbReference type="AlphaFoldDB" id="A0A917BPH0"/>
<dbReference type="SUPFAM" id="SSF53335">
    <property type="entry name" value="S-adenosyl-L-methionine-dependent methyltransferases"/>
    <property type="match status" value="1"/>
</dbReference>
<evidence type="ECO:0000313" key="3">
    <source>
        <dbReference type="Proteomes" id="UP000632498"/>
    </source>
</evidence>
<evidence type="ECO:0000313" key="2">
    <source>
        <dbReference type="EMBL" id="GGF51211.1"/>
    </source>
</evidence>
<name>A0A917BPH0_9PROT</name>
<reference evidence="2" key="2">
    <citation type="submission" date="2020-09" db="EMBL/GenBank/DDBJ databases">
        <authorList>
            <person name="Sun Q."/>
            <person name="Zhou Y."/>
        </authorList>
    </citation>
    <scope>NUCLEOTIDE SEQUENCE</scope>
    <source>
        <strain evidence="2">CGMCC 1.15254</strain>
    </source>
</reference>
<dbReference type="InterPro" id="IPR029063">
    <property type="entry name" value="SAM-dependent_MTases_sf"/>
</dbReference>
<gene>
    <name evidence="2" type="ORF">GCM10011332_00510</name>
</gene>
<comment type="caution">
    <text evidence="2">The sequence shown here is derived from an EMBL/GenBank/DDBJ whole genome shotgun (WGS) entry which is preliminary data.</text>
</comment>
<sequence length="252" mass="28075">MNKKLIAQSFGKASNTYEKDAPVQKWTAGFLAEVIKGLDLDQPVDCLEIGCGTGFLTQEMKTLFPHANWLITDLSADMLESCRARIGDNVSYQVMDGEHPALDRKFDLIVSSLAFQWFQDLESALKGLSDLLKPGGRLVFTTLGQETFQQWRDNLNQQGMAVGLHDYPPLEDMQKIAIKGCQVNFDRQKRLQPYENGIAFLRALKMIGAQAPQPGYQPLLPGQMRKVIKALEKSGSCAMTYDILVGTITKEA</sequence>
<dbReference type="Proteomes" id="UP000632498">
    <property type="component" value="Unassembled WGS sequence"/>
</dbReference>
<dbReference type="GO" id="GO:0008757">
    <property type="term" value="F:S-adenosylmethionine-dependent methyltransferase activity"/>
    <property type="evidence" value="ECO:0007669"/>
    <property type="project" value="InterPro"/>
</dbReference>
<protein>
    <recommendedName>
        <fullName evidence="1">Methyltransferase type 11 domain-containing protein</fullName>
    </recommendedName>
</protein>
<accession>A0A917BPH0</accession>
<dbReference type="PANTHER" id="PTHR43861">
    <property type="entry name" value="TRANS-ACONITATE 2-METHYLTRANSFERASE-RELATED"/>
    <property type="match status" value="1"/>
</dbReference>
<feature type="domain" description="Methyltransferase type 11" evidence="1">
    <location>
        <begin position="47"/>
        <end position="140"/>
    </location>
</feature>
<reference evidence="2" key="1">
    <citation type="journal article" date="2014" name="Int. J. Syst. Evol. Microbiol.">
        <title>Complete genome sequence of Corynebacterium casei LMG S-19264T (=DSM 44701T), isolated from a smear-ripened cheese.</title>
        <authorList>
            <consortium name="US DOE Joint Genome Institute (JGI-PGF)"/>
            <person name="Walter F."/>
            <person name="Albersmeier A."/>
            <person name="Kalinowski J."/>
            <person name="Ruckert C."/>
        </authorList>
    </citation>
    <scope>NUCLEOTIDE SEQUENCE</scope>
    <source>
        <strain evidence="2">CGMCC 1.15254</strain>
    </source>
</reference>
<dbReference type="Gene3D" id="3.40.50.150">
    <property type="entry name" value="Vaccinia Virus protein VP39"/>
    <property type="match status" value="1"/>
</dbReference>
<dbReference type="InterPro" id="IPR013216">
    <property type="entry name" value="Methyltransf_11"/>
</dbReference>
<proteinExistence type="predicted"/>
<dbReference type="Pfam" id="PF08241">
    <property type="entry name" value="Methyltransf_11"/>
    <property type="match status" value="1"/>
</dbReference>